<dbReference type="Gene3D" id="1.10.443.10">
    <property type="entry name" value="Intergrase catalytic core"/>
    <property type="match status" value="1"/>
</dbReference>
<evidence type="ECO:0000313" key="8">
    <source>
        <dbReference type="Proteomes" id="UP001500683"/>
    </source>
</evidence>
<organism evidence="7 8">
    <name type="scientific">Actinomadura miaoliensis</name>
    <dbReference type="NCBI Taxonomy" id="430685"/>
    <lineage>
        <taxon>Bacteria</taxon>
        <taxon>Bacillati</taxon>
        <taxon>Actinomycetota</taxon>
        <taxon>Actinomycetes</taxon>
        <taxon>Streptosporangiales</taxon>
        <taxon>Thermomonosporaceae</taxon>
        <taxon>Actinomadura</taxon>
    </lineage>
</organism>
<evidence type="ECO:0000259" key="5">
    <source>
        <dbReference type="PROSITE" id="PS51898"/>
    </source>
</evidence>
<dbReference type="RefSeq" id="WP_344952912.1">
    <property type="nucleotide sequence ID" value="NZ_BAAAZG010000040.1"/>
</dbReference>
<keyword evidence="3" id="KW-0233">DNA recombination</keyword>
<gene>
    <name evidence="7" type="ORF">GCM10022214_54050</name>
</gene>
<evidence type="ECO:0000256" key="2">
    <source>
        <dbReference type="ARBA" id="ARBA00023125"/>
    </source>
</evidence>
<dbReference type="PANTHER" id="PTHR47756:SF1">
    <property type="entry name" value="BLL0085 PROTEIN"/>
    <property type="match status" value="1"/>
</dbReference>
<evidence type="ECO:0008006" key="9">
    <source>
        <dbReference type="Google" id="ProtNLM"/>
    </source>
</evidence>
<dbReference type="PANTHER" id="PTHR47756">
    <property type="entry name" value="BLL6612 PROTEIN-RELATED"/>
    <property type="match status" value="1"/>
</dbReference>
<evidence type="ECO:0000259" key="6">
    <source>
        <dbReference type="PROSITE" id="PS51900"/>
    </source>
</evidence>
<dbReference type="Pfam" id="PF02899">
    <property type="entry name" value="Phage_int_SAM_1"/>
    <property type="match status" value="1"/>
</dbReference>
<feature type="domain" description="Tyr recombinase" evidence="5">
    <location>
        <begin position="238"/>
        <end position="380"/>
    </location>
</feature>
<name>A0ABP7WFJ5_9ACTN</name>
<evidence type="ECO:0000256" key="3">
    <source>
        <dbReference type="ARBA" id="ARBA00023172"/>
    </source>
</evidence>
<keyword evidence="8" id="KW-1185">Reference proteome</keyword>
<protein>
    <recommendedName>
        <fullName evidence="9">Core-binding (CB) domain-containing protein</fullName>
    </recommendedName>
</protein>
<sequence length="380" mass="41919">MLRAREAGGTPGPYVLQAAIAVCHAQARTAEDTDWAQIAALYEALVRLVPTPVVRLNRAVAVAMAHGPRAGLELVDALTPDPALQDYHLLPSVRGDLLLRLGRGQEARLEFLRAASLTGNAAERAFLRRRAEEIAGTGPPGPTLGQTVTRFLERDDLDAQTLRSYAQTLRRLCRALGEQTPLPSVTADQVARAVTTAWEQAAAKTWNRHLSAIRSFSAWADLDDLAAGLRRRPETRRAVRRALTSAQLEALCGRPDVSLRERTLWLLLHESSAPVRTVLSLNVEDLDLEDRRARADGRWVTWRSRTARLLPDLLAGRTRGPVFLSDRRPAPSRTPAPADLCPQTGRRRLSYERAEYLFKQATKPLDPHGAGYTLTAVRGD</sequence>
<evidence type="ECO:0000313" key="7">
    <source>
        <dbReference type="EMBL" id="GAA4087032.1"/>
    </source>
</evidence>
<dbReference type="InterPro" id="IPR002104">
    <property type="entry name" value="Integrase_catalytic"/>
</dbReference>
<proteinExistence type="predicted"/>
<dbReference type="InterPro" id="IPR004107">
    <property type="entry name" value="Integrase_SAM-like_N"/>
</dbReference>
<accession>A0ABP7WFJ5</accession>
<evidence type="ECO:0000256" key="1">
    <source>
        <dbReference type="ARBA" id="ARBA00022908"/>
    </source>
</evidence>
<evidence type="ECO:0000256" key="4">
    <source>
        <dbReference type="PROSITE-ProRule" id="PRU01248"/>
    </source>
</evidence>
<dbReference type="EMBL" id="BAAAZG010000040">
    <property type="protein sequence ID" value="GAA4087032.1"/>
    <property type="molecule type" value="Genomic_DNA"/>
</dbReference>
<feature type="domain" description="Core-binding (CB)" evidence="6">
    <location>
        <begin position="142"/>
        <end position="221"/>
    </location>
</feature>
<dbReference type="Gene3D" id="1.10.150.130">
    <property type="match status" value="1"/>
</dbReference>
<dbReference type="InterPro" id="IPR013762">
    <property type="entry name" value="Integrase-like_cat_sf"/>
</dbReference>
<dbReference type="InterPro" id="IPR010998">
    <property type="entry name" value="Integrase_recombinase_N"/>
</dbReference>
<comment type="caution">
    <text evidence="7">The sequence shown here is derived from an EMBL/GenBank/DDBJ whole genome shotgun (WGS) entry which is preliminary data.</text>
</comment>
<dbReference type="InterPro" id="IPR011010">
    <property type="entry name" value="DNA_brk_join_enz"/>
</dbReference>
<dbReference type="InterPro" id="IPR044068">
    <property type="entry name" value="CB"/>
</dbReference>
<dbReference type="SUPFAM" id="SSF56349">
    <property type="entry name" value="DNA breaking-rejoining enzymes"/>
    <property type="match status" value="1"/>
</dbReference>
<dbReference type="PROSITE" id="PS51900">
    <property type="entry name" value="CB"/>
    <property type="match status" value="1"/>
</dbReference>
<reference evidence="8" key="1">
    <citation type="journal article" date="2019" name="Int. J. Syst. Evol. Microbiol.">
        <title>The Global Catalogue of Microorganisms (GCM) 10K type strain sequencing project: providing services to taxonomists for standard genome sequencing and annotation.</title>
        <authorList>
            <consortium name="The Broad Institute Genomics Platform"/>
            <consortium name="The Broad Institute Genome Sequencing Center for Infectious Disease"/>
            <person name="Wu L."/>
            <person name="Ma J."/>
        </authorList>
    </citation>
    <scope>NUCLEOTIDE SEQUENCE [LARGE SCALE GENOMIC DNA]</scope>
    <source>
        <strain evidence="8">JCM 16702</strain>
    </source>
</reference>
<dbReference type="Proteomes" id="UP001500683">
    <property type="component" value="Unassembled WGS sequence"/>
</dbReference>
<dbReference type="PROSITE" id="PS51898">
    <property type="entry name" value="TYR_RECOMBINASE"/>
    <property type="match status" value="1"/>
</dbReference>
<keyword evidence="1" id="KW-0229">DNA integration</keyword>
<keyword evidence="2 4" id="KW-0238">DNA-binding</keyword>